<protein>
    <recommendedName>
        <fullName evidence="9">RNA 3'-terminal-phosphate cyclase (ATP)</fullName>
    </recommendedName>
</protein>
<accession>A0A7S4N1U8</accession>
<feature type="compositionally biased region" description="Low complexity" evidence="5">
    <location>
        <begin position="1"/>
        <end position="22"/>
    </location>
</feature>
<dbReference type="InterPro" id="IPR036553">
    <property type="entry name" value="RPTC_insert"/>
</dbReference>
<evidence type="ECO:0000259" key="7">
    <source>
        <dbReference type="Pfam" id="PF05189"/>
    </source>
</evidence>
<sequence length="404" mass="43007">MAPRSRGAMASSSSAAARPPSSTLKFEDGAAQFRLRLAASLLTHRPVLIRNIRPDDLDAPGLREHEASYLRLLDKLTNGTTIEINSTGTQMRFKPGVLLGGDVEHDCPVEGDDGGGGGSARGVGWYLEGLIPLAPFGKEPLDLTLNGITDGTARIDPSPDYLQSSLMPLLLRFGVGDDDDEGPPPSIRVLRRGGAPNGGGAVRFCCPIVREIPRPLDFTDEGKVKRVRGTAVTLRVPPSSGARAAHSAKGLLHRLLPDVWVHTDNYRGKGCGSSPGMSIRLSAESTTGVTLTAETCLDPRRDKGGAVLPEDLGTRAAAMLLEEVRKGGCVDTSAQATALLLMCLGPEDVARIRVGTLSAYSVEALRLFKRAFDVEFKVRADEETRTVLLSCLGTGYRNMARAST</sequence>
<dbReference type="PANTHER" id="PTHR11096:SF1">
    <property type="entry name" value="RNA 3'-TERMINAL PHOSPHATE CYCLASE-LIKE PROTEIN"/>
    <property type="match status" value="1"/>
</dbReference>
<dbReference type="InterPro" id="IPR013791">
    <property type="entry name" value="RNA3'-term_phos_cycl_insert"/>
</dbReference>
<dbReference type="PROSITE" id="PS01287">
    <property type="entry name" value="RTC"/>
    <property type="match status" value="1"/>
</dbReference>
<dbReference type="GO" id="GO:0005730">
    <property type="term" value="C:nucleolus"/>
    <property type="evidence" value="ECO:0007669"/>
    <property type="project" value="UniProtKB-SubCell"/>
</dbReference>
<evidence type="ECO:0000256" key="3">
    <source>
        <dbReference type="ARBA" id="ARBA00022517"/>
    </source>
</evidence>
<name>A0A7S4N1U8_9STRA</name>
<evidence type="ECO:0000313" key="8">
    <source>
        <dbReference type="EMBL" id="CAE2260309.1"/>
    </source>
</evidence>
<evidence type="ECO:0000256" key="1">
    <source>
        <dbReference type="ARBA" id="ARBA00004604"/>
    </source>
</evidence>
<evidence type="ECO:0000256" key="5">
    <source>
        <dbReference type="SAM" id="MobiDB-lite"/>
    </source>
</evidence>
<evidence type="ECO:0000256" key="2">
    <source>
        <dbReference type="ARBA" id="ARBA00007089"/>
    </source>
</evidence>
<dbReference type="InterPro" id="IPR016443">
    <property type="entry name" value="RNA3'_term_phos_cyc_type_2"/>
</dbReference>
<reference evidence="8" key="1">
    <citation type="submission" date="2021-01" db="EMBL/GenBank/DDBJ databases">
        <authorList>
            <person name="Corre E."/>
            <person name="Pelletier E."/>
            <person name="Niang G."/>
            <person name="Scheremetjew M."/>
            <person name="Finn R."/>
            <person name="Kale V."/>
            <person name="Holt S."/>
            <person name="Cochrane G."/>
            <person name="Meng A."/>
            <person name="Brown T."/>
            <person name="Cohen L."/>
        </authorList>
    </citation>
    <scope>NUCLEOTIDE SEQUENCE</scope>
    <source>
        <strain evidence="8">Isolate 1302-5</strain>
    </source>
</reference>
<dbReference type="PANTHER" id="PTHR11096">
    <property type="entry name" value="RNA 3' TERMINAL PHOSPHATE CYCLASE"/>
    <property type="match status" value="1"/>
</dbReference>
<feature type="domain" description="RNA 3'-terminal phosphate cyclase" evidence="6">
    <location>
        <begin position="27"/>
        <end position="378"/>
    </location>
</feature>
<dbReference type="Gene3D" id="3.30.360.20">
    <property type="entry name" value="RNA 3'-terminal phosphate cyclase, insert domain"/>
    <property type="match status" value="1"/>
</dbReference>
<comment type="subcellular location">
    <subcellularLocation>
        <location evidence="1">Nucleus</location>
        <location evidence="1">Nucleolus</location>
    </subcellularLocation>
</comment>
<dbReference type="NCBIfam" id="TIGR03400">
    <property type="entry name" value="18S_RNA_Rcl1p"/>
    <property type="match status" value="1"/>
</dbReference>
<dbReference type="GO" id="GO:0000479">
    <property type="term" value="P:endonucleolytic cleavage of tricistronic rRNA transcript (SSU-rRNA, 5.8S rRNA, LSU-rRNA)"/>
    <property type="evidence" value="ECO:0007669"/>
    <property type="project" value="TreeGrafter"/>
</dbReference>
<feature type="region of interest" description="Disordered" evidence="5">
    <location>
        <begin position="1"/>
        <end position="23"/>
    </location>
</feature>
<dbReference type="InterPro" id="IPR000228">
    <property type="entry name" value="RNA3'_term_phos_cyc"/>
</dbReference>
<dbReference type="InterPro" id="IPR037136">
    <property type="entry name" value="RNA3'_phos_cyclase_dom_sf"/>
</dbReference>
<evidence type="ECO:0000256" key="4">
    <source>
        <dbReference type="ARBA" id="ARBA00023242"/>
    </source>
</evidence>
<gene>
    <name evidence="8" type="ORF">OAUR00152_LOCUS26405</name>
</gene>
<keyword evidence="3" id="KW-0690">Ribosome biogenesis</keyword>
<dbReference type="EMBL" id="HBKQ01038229">
    <property type="protein sequence ID" value="CAE2260309.1"/>
    <property type="molecule type" value="Transcribed_RNA"/>
</dbReference>
<dbReference type="AlphaFoldDB" id="A0A7S4N1U8"/>
<dbReference type="InterPro" id="IPR023797">
    <property type="entry name" value="RNA3'_phos_cyclase_dom"/>
</dbReference>
<keyword evidence="4" id="KW-0539">Nucleus</keyword>
<evidence type="ECO:0008006" key="9">
    <source>
        <dbReference type="Google" id="ProtNLM"/>
    </source>
</evidence>
<dbReference type="SUPFAM" id="SSF55205">
    <property type="entry name" value="EPT/RTPC-like"/>
    <property type="match status" value="1"/>
</dbReference>
<evidence type="ECO:0000259" key="6">
    <source>
        <dbReference type="Pfam" id="PF01137"/>
    </source>
</evidence>
<comment type="similarity">
    <text evidence="2">Belongs to the RNA 3'-terminal cyclase family. Type 2 subfamily.</text>
</comment>
<proteinExistence type="inferred from homology"/>
<dbReference type="Pfam" id="PF01137">
    <property type="entry name" value="RTC"/>
    <property type="match status" value="1"/>
</dbReference>
<feature type="domain" description="RNA 3'-terminal phosphate cyclase insert" evidence="7">
    <location>
        <begin position="219"/>
        <end position="324"/>
    </location>
</feature>
<dbReference type="InterPro" id="IPR013792">
    <property type="entry name" value="RNA3'P_cycl/enolpyr_Trfase_a/b"/>
</dbReference>
<dbReference type="InterPro" id="IPR020719">
    <property type="entry name" value="RNA3'_term_phos_cycl-like_CS"/>
</dbReference>
<dbReference type="GO" id="GO:0004521">
    <property type="term" value="F:RNA endonuclease activity"/>
    <property type="evidence" value="ECO:0007669"/>
    <property type="project" value="TreeGrafter"/>
</dbReference>
<dbReference type="Gene3D" id="3.65.10.20">
    <property type="entry name" value="RNA 3'-terminal phosphate cyclase domain"/>
    <property type="match status" value="1"/>
</dbReference>
<dbReference type="Pfam" id="PF05189">
    <property type="entry name" value="RTC_insert"/>
    <property type="match status" value="1"/>
</dbReference>
<organism evidence="8">
    <name type="scientific">Odontella aurita</name>
    <dbReference type="NCBI Taxonomy" id="265563"/>
    <lineage>
        <taxon>Eukaryota</taxon>
        <taxon>Sar</taxon>
        <taxon>Stramenopiles</taxon>
        <taxon>Ochrophyta</taxon>
        <taxon>Bacillariophyta</taxon>
        <taxon>Mediophyceae</taxon>
        <taxon>Biddulphiophycidae</taxon>
        <taxon>Eupodiscales</taxon>
        <taxon>Odontellaceae</taxon>
        <taxon>Odontella</taxon>
    </lineage>
</organism>